<evidence type="ECO:0000313" key="10">
    <source>
        <dbReference type="EMBL" id="EME37402.1"/>
    </source>
</evidence>
<dbReference type="Proteomes" id="UP000009877">
    <property type="component" value="Unassembled WGS sequence"/>
</dbReference>
<dbReference type="SUPFAM" id="SSF51182">
    <property type="entry name" value="RmlC-like cupins"/>
    <property type="match status" value="1"/>
</dbReference>
<dbReference type="Gene3D" id="1.10.441.10">
    <property type="entry name" value="Phosphomannose Isomerase, domain 2"/>
    <property type="match status" value="1"/>
</dbReference>
<accession>M2WFW1</accession>
<keyword evidence="6 10" id="KW-0413">Isomerase</keyword>
<dbReference type="NCBIfam" id="TIGR00218">
    <property type="entry name" value="manA"/>
    <property type="match status" value="1"/>
</dbReference>
<evidence type="ECO:0000256" key="8">
    <source>
        <dbReference type="PIRSR" id="PIRSR001480-2"/>
    </source>
</evidence>
<evidence type="ECO:0000256" key="4">
    <source>
        <dbReference type="ARBA" id="ARBA00022723"/>
    </source>
</evidence>
<keyword evidence="11" id="KW-1185">Reference proteome</keyword>
<dbReference type="InterPro" id="IPR011051">
    <property type="entry name" value="RmlC_Cupin_sf"/>
</dbReference>
<evidence type="ECO:0000256" key="6">
    <source>
        <dbReference type="ARBA" id="ARBA00023235"/>
    </source>
</evidence>
<gene>
    <name evidence="10" type="ORF">C884_01910</name>
</gene>
<dbReference type="InterPro" id="IPR014710">
    <property type="entry name" value="RmlC-like_jellyroll"/>
</dbReference>
<sequence>MPQFFEMIDPVQHYSWGSRSVLAQMQGRPSPSEQPEAELWIGAHRSAPSQLVLQAGPQPLNELLLEKPERFVRDGDQVVADDGSLPFLLKILAIEAPLSIQVHPSIAQAREGFEREEAAGIAIDAAHRSYKDRSDKPETVVALSRLQILTGMRDRAELGLLAEALDQQWLREVLEHPEPVLRTVLSLPEDRAQAALADLEEAVRRLPADDELGSVLNYVARSHPGDRGLLVALCMNHFVLEPGESMFTPAGQVHAYLQGTAVEIMACSDNVLRAGLTPKHVDVDELLRVVTDDQDPGVPQEAVTGPDGLRRISLWEDRLSLVSGEARPGRELELELELDPSTCTVLCVDGSVTLSSPGAEPVEVGAGHSAWVRADGEPVVVSGQGTFWAVELRA</sequence>
<dbReference type="GO" id="GO:0009298">
    <property type="term" value="P:GDP-mannose biosynthetic process"/>
    <property type="evidence" value="ECO:0007669"/>
    <property type="project" value="InterPro"/>
</dbReference>
<protein>
    <recommendedName>
        <fullName evidence="3">mannose-6-phosphate isomerase</fullName>
        <ecNumber evidence="3">5.3.1.8</ecNumber>
    </recommendedName>
</protein>
<name>M2WFW1_9MICC</name>
<dbReference type="EMBL" id="ANHZ02000004">
    <property type="protein sequence ID" value="EME37402.1"/>
    <property type="molecule type" value="Genomic_DNA"/>
</dbReference>
<comment type="similarity">
    <text evidence="2">Belongs to the mannose-6-phosphate isomerase type 1 family.</text>
</comment>
<comment type="catalytic activity">
    <reaction evidence="1">
        <text>D-mannose 6-phosphate = D-fructose 6-phosphate</text>
        <dbReference type="Rhea" id="RHEA:12356"/>
        <dbReference type="ChEBI" id="CHEBI:58735"/>
        <dbReference type="ChEBI" id="CHEBI:61527"/>
        <dbReference type="EC" id="5.3.1.8"/>
    </reaction>
</comment>
<dbReference type="PRINTS" id="PR00714">
    <property type="entry name" value="MAN6PISMRASE"/>
</dbReference>
<dbReference type="PROSITE" id="PS00966">
    <property type="entry name" value="PMI_I_2"/>
    <property type="match status" value="1"/>
</dbReference>
<evidence type="ECO:0000256" key="3">
    <source>
        <dbReference type="ARBA" id="ARBA00011956"/>
    </source>
</evidence>
<keyword evidence="4 8" id="KW-0479">Metal-binding</keyword>
<evidence type="ECO:0000259" key="9">
    <source>
        <dbReference type="Pfam" id="PF20511"/>
    </source>
</evidence>
<keyword evidence="5 8" id="KW-0862">Zinc</keyword>
<dbReference type="Gene3D" id="2.60.120.10">
    <property type="entry name" value="Jelly Rolls"/>
    <property type="match status" value="2"/>
</dbReference>
<proteinExistence type="inferred from homology"/>
<dbReference type="RefSeq" id="WP_006213920.1">
    <property type="nucleotide sequence ID" value="NZ_ANHZ02000004.1"/>
</dbReference>
<feature type="domain" description="Phosphomannose isomerase type I catalytic" evidence="9">
    <location>
        <begin position="5"/>
        <end position="153"/>
    </location>
</feature>
<dbReference type="GO" id="GO:0008270">
    <property type="term" value="F:zinc ion binding"/>
    <property type="evidence" value="ECO:0007669"/>
    <property type="project" value="InterPro"/>
</dbReference>
<evidence type="ECO:0000256" key="5">
    <source>
        <dbReference type="ARBA" id="ARBA00022833"/>
    </source>
</evidence>
<evidence type="ECO:0000256" key="2">
    <source>
        <dbReference type="ARBA" id="ARBA00010772"/>
    </source>
</evidence>
<comment type="cofactor">
    <cofactor evidence="8">
        <name>Zn(2+)</name>
        <dbReference type="ChEBI" id="CHEBI:29105"/>
    </cofactor>
    <text evidence="8">Binds 1 zinc ion per subunit.</text>
</comment>
<dbReference type="InterPro" id="IPR001250">
    <property type="entry name" value="Man6P_Isoase-1"/>
</dbReference>
<feature type="binding site" evidence="8">
    <location>
        <position position="103"/>
    </location>
    <ligand>
        <name>Zn(2+)</name>
        <dbReference type="ChEBI" id="CHEBI:29105"/>
    </ligand>
</feature>
<dbReference type="EC" id="5.3.1.8" evidence="3"/>
<feature type="active site" evidence="7">
    <location>
        <position position="273"/>
    </location>
</feature>
<feature type="binding site" evidence="8">
    <location>
        <position position="101"/>
    </location>
    <ligand>
        <name>Zn(2+)</name>
        <dbReference type="ChEBI" id="CHEBI:29105"/>
    </ligand>
</feature>
<dbReference type="PANTHER" id="PTHR10309">
    <property type="entry name" value="MANNOSE-6-PHOSPHATE ISOMERASE"/>
    <property type="match status" value="1"/>
</dbReference>
<dbReference type="STRING" id="71999.KPaMU14_11055"/>
<dbReference type="InterPro" id="IPR016305">
    <property type="entry name" value="Mannose-6-P_Isomerase"/>
</dbReference>
<dbReference type="InterPro" id="IPR018050">
    <property type="entry name" value="Pmannose_isomerase-type1_CS"/>
</dbReference>
<dbReference type="InterPro" id="IPR046457">
    <property type="entry name" value="PMI_typeI_cat"/>
</dbReference>
<dbReference type="GO" id="GO:0005829">
    <property type="term" value="C:cytosol"/>
    <property type="evidence" value="ECO:0007669"/>
    <property type="project" value="TreeGrafter"/>
</dbReference>
<dbReference type="Pfam" id="PF20511">
    <property type="entry name" value="PMI_typeI_cat"/>
    <property type="match status" value="1"/>
</dbReference>
<feature type="binding site" evidence="8">
    <location>
        <position position="138"/>
    </location>
    <ligand>
        <name>Zn(2+)</name>
        <dbReference type="ChEBI" id="CHEBI:29105"/>
    </ligand>
</feature>
<dbReference type="CDD" id="cd07011">
    <property type="entry name" value="cupin_PMI_type_I_N"/>
    <property type="match status" value="1"/>
</dbReference>
<dbReference type="PANTHER" id="PTHR10309:SF0">
    <property type="entry name" value="MANNOSE-6-PHOSPHATE ISOMERASE"/>
    <property type="match status" value="1"/>
</dbReference>
<dbReference type="GO" id="GO:0005975">
    <property type="term" value="P:carbohydrate metabolic process"/>
    <property type="evidence" value="ECO:0007669"/>
    <property type="project" value="InterPro"/>
</dbReference>
<dbReference type="AlphaFoldDB" id="M2WFW1"/>
<evidence type="ECO:0000256" key="7">
    <source>
        <dbReference type="PIRSR" id="PIRSR001480-1"/>
    </source>
</evidence>
<dbReference type="GO" id="GO:0004476">
    <property type="term" value="F:mannose-6-phosphate isomerase activity"/>
    <property type="evidence" value="ECO:0007669"/>
    <property type="project" value="UniProtKB-EC"/>
</dbReference>
<evidence type="ECO:0000256" key="1">
    <source>
        <dbReference type="ARBA" id="ARBA00000757"/>
    </source>
</evidence>
<comment type="caution">
    <text evidence="10">The sequence shown here is derived from an EMBL/GenBank/DDBJ whole genome shotgun (WGS) entry which is preliminary data.</text>
</comment>
<dbReference type="PIRSF" id="PIRSF001480">
    <property type="entry name" value="Mannose-6-phosphate_isomerase"/>
    <property type="match status" value="1"/>
</dbReference>
<reference evidence="10 11" key="1">
    <citation type="journal article" date="2014" name="Genome Announc.">
        <title>Draft Genome Sequence of Kocuria palustris PEL.</title>
        <authorList>
            <person name="Sharma G."/>
            <person name="Khatri I."/>
            <person name="Subramanian S."/>
        </authorList>
    </citation>
    <scope>NUCLEOTIDE SEQUENCE [LARGE SCALE GENOMIC DNA]</scope>
    <source>
        <strain evidence="10 11">PEL</strain>
    </source>
</reference>
<feature type="binding site" evidence="8">
    <location>
        <position position="254"/>
    </location>
    <ligand>
        <name>Zn(2+)</name>
        <dbReference type="ChEBI" id="CHEBI:29105"/>
    </ligand>
</feature>
<evidence type="ECO:0000313" key="11">
    <source>
        <dbReference type="Proteomes" id="UP000009877"/>
    </source>
</evidence>
<organism evidence="10 11">
    <name type="scientific">Kocuria palustris PEL</name>
    <dbReference type="NCBI Taxonomy" id="1236550"/>
    <lineage>
        <taxon>Bacteria</taxon>
        <taxon>Bacillati</taxon>
        <taxon>Actinomycetota</taxon>
        <taxon>Actinomycetes</taxon>
        <taxon>Micrococcales</taxon>
        <taxon>Micrococcaceae</taxon>
        <taxon>Kocuria</taxon>
    </lineage>
</organism>